<proteinExistence type="predicted"/>
<dbReference type="Proteomes" id="UP000054359">
    <property type="component" value="Unassembled WGS sequence"/>
</dbReference>
<feature type="non-terminal residue" evidence="2">
    <location>
        <position position="132"/>
    </location>
</feature>
<dbReference type="PANTHER" id="PTHR23282:SF101">
    <property type="entry name" value="MAM DOMAIN-CONTAINING PROTEIN"/>
    <property type="match status" value="1"/>
</dbReference>
<dbReference type="Gene3D" id="2.60.120.200">
    <property type="match status" value="1"/>
</dbReference>
<dbReference type="GO" id="GO:0016020">
    <property type="term" value="C:membrane"/>
    <property type="evidence" value="ECO:0007669"/>
    <property type="project" value="InterPro"/>
</dbReference>
<dbReference type="InterPro" id="IPR000998">
    <property type="entry name" value="MAM_dom"/>
</dbReference>
<dbReference type="Pfam" id="PF00629">
    <property type="entry name" value="MAM"/>
    <property type="match status" value="1"/>
</dbReference>
<dbReference type="STRING" id="407821.A0A087UN26"/>
<dbReference type="AlphaFoldDB" id="A0A087UN26"/>
<keyword evidence="3" id="KW-1185">Reference proteome</keyword>
<dbReference type="PANTHER" id="PTHR23282">
    <property type="entry name" value="APICAL ENDOSOMAL GLYCOPROTEIN PRECURSOR"/>
    <property type="match status" value="1"/>
</dbReference>
<evidence type="ECO:0000259" key="1">
    <source>
        <dbReference type="PROSITE" id="PS50060"/>
    </source>
</evidence>
<evidence type="ECO:0000313" key="2">
    <source>
        <dbReference type="EMBL" id="KFM78765.1"/>
    </source>
</evidence>
<dbReference type="SMART" id="SM00137">
    <property type="entry name" value="MAM"/>
    <property type="match status" value="1"/>
</dbReference>
<evidence type="ECO:0000313" key="3">
    <source>
        <dbReference type="Proteomes" id="UP000054359"/>
    </source>
</evidence>
<dbReference type="OrthoDB" id="6407525at2759"/>
<gene>
    <name evidence="2" type="ORF">X975_19603</name>
</gene>
<dbReference type="OMA" id="KMTLLWE"/>
<accession>A0A087UN26</accession>
<dbReference type="CDD" id="cd06263">
    <property type="entry name" value="MAM"/>
    <property type="match status" value="1"/>
</dbReference>
<dbReference type="EMBL" id="KK120658">
    <property type="protein sequence ID" value="KFM78765.1"/>
    <property type="molecule type" value="Genomic_DNA"/>
</dbReference>
<dbReference type="SUPFAM" id="SSF49899">
    <property type="entry name" value="Concanavalin A-like lectins/glucanases"/>
    <property type="match status" value="1"/>
</dbReference>
<protein>
    <submittedName>
        <fullName evidence="2">MAM domain-containing glycosylphosphatidylinositol anchor protein 1</fullName>
    </submittedName>
</protein>
<feature type="domain" description="MAM" evidence="1">
    <location>
        <begin position="1"/>
        <end position="132"/>
    </location>
</feature>
<organism evidence="2 3">
    <name type="scientific">Stegodyphus mimosarum</name>
    <name type="common">African social velvet spider</name>
    <dbReference type="NCBI Taxonomy" id="407821"/>
    <lineage>
        <taxon>Eukaryota</taxon>
        <taxon>Metazoa</taxon>
        <taxon>Ecdysozoa</taxon>
        <taxon>Arthropoda</taxon>
        <taxon>Chelicerata</taxon>
        <taxon>Arachnida</taxon>
        <taxon>Araneae</taxon>
        <taxon>Araneomorphae</taxon>
        <taxon>Entelegynae</taxon>
        <taxon>Eresoidea</taxon>
        <taxon>Eresidae</taxon>
        <taxon>Stegodyphus</taxon>
    </lineage>
</organism>
<dbReference type="InterPro" id="IPR013320">
    <property type="entry name" value="ConA-like_dom_sf"/>
</dbReference>
<sequence length="132" mass="14454">MNLLSNPQAPQRGGTRAWLISPLFSATGRTRCLSFYYFMYERSIDPAGPSLGSLRVHVRSAAGEAGGKVTTLWRLHNHQGQRWQTARTPVVMGSDRAAPSSPYQIIIEGIWGDGRVGVIALDDISFFDGDCS</sequence>
<name>A0A087UN26_STEMI</name>
<dbReference type="PROSITE" id="PS50060">
    <property type="entry name" value="MAM_2"/>
    <property type="match status" value="1"/>
</dbReference>
<dbReference type="InterPro" id="IPR051560">
    <property type="entry name" value="MAM_domain-containing"/>
</dbReference>
<reference evidence="2 3" key="1">
    <citation type="submission" date="2013-11" db="EMBL/GenBank/DDBJ databases">
        <title>Genome sequencing of Stegodyphus mimosarum.</title>
        <authorList>
            <person name="Bechsgaard J."/>
        </authorList>
    </citation>
    <scope>NUCLEOTIDE SEQUENCE [LARGE SCALE GENOMIC DNA]</scope>
</reference>